<evidence type="ECO:0000313" key="3">
    <source>
        <dbReference type="Proteomes" id="UP000799750"/>
    </source>
</evidence>
<dbReference type="InterPro" id="IPR007304">
    <property type="entry name" value="TAP46-like"/>
</dbReference>
<dbReference type="EMBL" id="MU004187">
    <property type="protein sequence ID" value="KAF2497082.1"/>
    <property type="molecule type" value="Genomic_DNA"/>
</dbReference>
<feature type="region of interest" description="Disordered" evidence="1">
    <location>
        <begin position="223"/>
        <end position="268"/>
    </location>
</feature>
<dbReference type="OrthoDB" id="10261753at2759"/>
<protein>
    <submittedName>
        <fullName evidence="2">Type 2A phosphatase-associated protein 42</fullName>
    </submittedName>
</protein>
<sequence length="363" mass="41021">MDEDQPKSIRGLFVEAERRRDQLEKSWDSNSTAYQENLTAAIATYEECLRVAEQVSLYSPNETLDDISSGDLQYMPLNYHLAELILKITGGNRKAYIKRAQVCYEMFLKLLDSYDVLSKSDARLLERYLDARDEFSTASMTDAAARREMKISRFKEEKELKRKLEVRSLDSWLQYLRQNPTALENDDAALRQLHMTNIALCVHQTFQSLESCAQELKILALAPPAPPAGQPQNPGDSRQEDRGDGYSERLDNPLVGGLRSSGPILSSDGKPLRPFTLLDNRQVLKQGVFRPDHSLPTMTIDEYLEEEKRRGGMIEGGGEQSGIRPEPNEDDLVAADAETMKARAWDEFKEDNPKGSGNTLNRG</sequence>
<accession>A0A6A6QY89</accession>
<feature type="compositionally biased region" description="Basic and acidic residues" evidence="1">
    <location>
        <begin position="343"/>
        <end position="353"/>
    </location>
</feature>
<keyword evidence="3" id="KW-1185">Reference proteome</keyword>
<gene>
    <name evidence="2" type="ORF">BU16DRAFT_458530</name>
</gene>
<name>A0A6A6QY89_9PEZI</name>
<evidence type="ECO:0000313" key="2">
    <source>
        <dbReference type="EMBL" id="KAF2497082.1"/>
    </source>
</evidence>
<dbReference type="Gene3D" id="1.25.40.540">
    <property type="entry name" value="TAP42-like family"/>
    <property type="match status" value="1"/>
</dbReference>
<dbReference type="PANTHER" id="PTHR10933">
    <property type="entry name" value="IMMUNOGLOBULIN-BINDING PROTEIN 1"/>
    <property type="match status" value="1"/>
</dbReference>
<evidence type="ECO:0000256" key="1">
    <source>
        <dbReference type="SAM" id="MobiDB-lite"/>
    </source>
</evidence>
<dbReference type="GO" id="GO:0009966">
    <property type="term" value="P:regulation of signal transduction"/>
    <property type="evidence" value="ECO:0007669"/>
    <property type="project" value="InterPro"/>
</dbReference>
<dbReference type="GO" id="GO:0005829">
    <property type="term" value="C:cytosol"/>
    <property type="evidence" value="ECO:0007669"/>
    <property type="project" value="TreeGrafter"/>
</dbReference>
<dbReference type="GO" id="GO:0051721">
    <property type="term" value="F:protein phosphatase 2A binding"/>
    <property type="evidence" value="ECO:0007669"/>
    <property type="project" value="TreeGrafter"/>
</dbReference>
<dbReference type="GO" id="GO:0035303">
    <property type="term" value="P:regulation of dephosphorylation"/>
    <property type="evidence" value="ECO:0007669"/>
    <property type="project" value="TreeGrafter"/>
</dbReference>
<dbReference type="AlphaFoldDB" id="A0A6A6QY89"/>
<dbReference type="PANTHER" id="PTHR10933:SF9">
    <property type="entry name" value="IMMUNOGLOBULIN-BINDING PROTEIN 1"/>
    <property type="match status" value="1"/>
</dbReference>
<feature type="region of interest" description="Disordered" evidence="1">
    <location>
        <begin position="343"/>
        <end position="363"/>
    </location>
</feature>
<dbReference type="InterPro" id="IPR038511">
    <property type="entry name" value="TAP42/TAP46-like_sf"/>
</dbReference>
<organism evidence="2 3">
    <name type="scientific">Lophium mytilinum</name>
    <dbReference type="NCBI Taxonomy" id="390894"/>
    <lineage>
        <taxon>Eukaryota</taxon>
        <taxon>Fungi</taxon>
        <taxon>Dikarya</taxon>
        <taxon>Ascomycota</taxon>
        <taxon>Pezizomycotina</taxon>
        <taxon>Dothideomycetes</taxon>
        <taxon>Pleosporomycetidae</taxon>
        <taxon>Mytilinidiales</taxon>
        <taxon>Mytilinidiaceae</taxon>
        <taxon>Lophium</taxon>
    </lineage>
</organism>
<feature type="compositionally biased region" description="Basic and acidic residues" evidence="1">
    <location>
        <begin position="237"/>
        <end position="251"/>
    </location>
</feature>
<reference evidence="2" key="1">
    <citation type="journal article" date="2020" name="Stud. Mycol.">
        <title>101 Dothideomycetes genomes: a test case for predicting lifestyles and emergence of pathogens.</title>
        <authorList>
            <person name="Haridas S."/>
            <person name="Albert R."/>
            <person name="Binder M."/>
            <person name="Bloem J."/>
            <person name="Labutti K."/>
            <person name="Salamov A."/>
            <person name="Andreopoulos B."/>
            <person name="Baker S."/>
            <person name="Barry K."/>
            <person name="Bills G."/>
            <person name="Bluhm B."/>
            <person name="Cannon C."/>
            <person name="Castanera R."/>
            <person name="Culley D."/>
            <person name="Daum C."/>
            <person name="Ezra D."/>
            <person name="Gonzalez J."/>
            <person name="Henrissat B."/>
            <person name="Kuo A."/>
            <person name="Liang C."/>
            <person name="Lipzen A."/>
            <person name="Lutzoni F."/>
            <person name="Magnuson J."/>
            <person name="Mondo S."/>
            <person name="Nolan M."/>
            <person name="Ohm R."/>
            <person name="Pangilinan J."/>
            <person name="Park H.-J."/>
            <person name="Ramirez L."/>
            <person name="Alfaro M."/>
            <person name="Sun H."/>
            <person name="Tritt A."/>
            <person name="Yoshinaga Y."/>
            <person name="Zwiers L.-H."/>
            <person name="Turgeon B."/>
            <person name="Goodwin S."/>
            <person name="Spatafora J."/>
            <person name="Crous P."/>
            <person name="Grigoriev I."/>
        </authorList>
    </citation>
    <scope>NUCLEOTIDE SEQUENCE</scope>
    <source>
        <strain evidence="2">CBS 269.34</strain>
    </source>
</reference>
<dbReference type="Proteomes" id="UP000799750">
    <property type="component" value="Unassembled WGS sequence"/>
</dbReference>
<proteinExistence type="predicted"/>
<dbReference type="Pfam" id="PF04177">
    <property type="entry name" value="TAP42"/>
    <property type="match status" value="1"/>
</dbReference>